<evidence type="ECO:0000313" key="1">
    <source>
        <dbReference type="EMBL" id="CAK0847351.1"/>
    </source>
</evidence>
<keyword evidence="2" id="KW-1185">Reference proteome</keyword>
<proteinExistence type="predicted"/>
<feature type="non-terminal residue" evidence="1">
    <location>
        <position position="1"/>
    </location>
</feature>
<gene>
    <name evidence="1" type="ORF">PCOR1329_LOCUS40587</name>
</gene>
<name>A0ABN9TMS5_9DINO</name>
<comment type="caution">
    <text evidence="1">The sequence shown here is derived from an EMBL/GenBank/DDBJ whole genome shotgun (WGS) entry which is preliminary data.</text>
</comment>
<feature type="non-terminal residue" evidence="1">
    <location>
        <position position="107"/>
    </location>
</feature>
<reference evidence="1" key="1">
    <citation type="submission" date="2023-10" db="EMBL/GenBank/DDBJ databases">
        <authorList>
            <person name="Chen Y."/>
            <person name="Shah S."/>
            <person name="Dougan E. K."/>
            <person name="Thang M."/>
            <person name="Chan C."/>
        </authorList>
    </citation>
    <scope>NUCLEOTIDE SEQUENCE [LARGE SCALE GENOMIC DNA]</scope>
</reference>
<organism evidence="1 2">
    <name type="scientific">Prorocentrum cordatum</name>
    <dbReference type="NCBI Taxonomy" id="2364126"/>
    <lineage>
        <taxon>Eukaryota</taxon>
        <taxon>Sar</taxon>
        <taxon>Alveolata</taxon>
        <taxon>Dinophyceae</taxon>
        <taxon>Prorocentrales</taxon>
        <taxon>Prorocentraceae</taxon>
        <taxon>Prorocentrum</taxon>
    </lineage>
</organism>
<accession>A0ABN9TMS5</accession>
<dbReference type="EMBL" id="CAUYUJ010014893">
    <property type="protein sequence ID" value="CAK0847351.1"/>
    <property type="molecule type" value="Genomic_DNA"/>
</dbReference>
<sequence length="107" mass="12449">EKVWEHGDYSAWSPSRRCRRDSRENDPMKGIVSWATLVQWREEQTGEKVMESIKKSVRSRGLVPNKVREHLLLNATRFTTLAVVRTQDKIEGKGCDNTNTSQPRKYC</sequence>
<protein>
    <submittedName>
        <fullName evidence="1">Uncharacterized protein</fullName>
    </submittedName>
</protein>
<evidence type="ECO:0000313" key="2">
    <source>
        <dbReference type="Proteomes" id="UP001189429"/>
    </source>
</evidence>
<dbReference type="Proteomes" id="UP001189429">
    <property type="component" value="Unassembled WGS sequence"/>
</dbReference>